<feature type="non-terminal residue" evidence="2">
    <location>
        <position position="1"/>
    </location>
</feature>
<feature type="region of interest" description="Disordered" evidence="1">
    <location>
        <begin position="1"/>
        <end position="39"/>
    </location>
</feature>
<evidence type="ECO:0000313" key="3">
    <source>
        <dbReference type="Proteomes" id="UP000257109"/>
    </source>
</evidence>
<dbReference type="PANTHER" id="PTHR33067">
    <property type="entry name" value="RNA-DIRECTED DNA POLYMERASE-RELATED"/>
    <property type="match status" value="1"/>
</dbReference>
<dbReference type="OrthoDB" id="1305902at2759"/>
<dbReference type="Gene3D" id="2.40.70.10">
    <property type="entry name" value="Acid Proteases"/>
    <property type="match status" value="1"/>
</dbReference>
<dbReference type="CDD" id="cd00303">
    <property type="entry name" value="retropepsin_like"/>
    <property type="match status" value="1"/>
</dbReference>
<reference evidence="2" key="1">
    <citation type="submission" date="2018-05" db="EMBL/GenBank/DDBJ databases">
        <title>Draft genome of Mucuna pruriens seed.</title>
        <authorList>
            <person name="Nnadi N.E."/>
            <person name="Vos R."/>
            <person name="Hasami M.H."/>
            <person name="Devisetty U.K."/>
            <person name="Aguiy J.C."/>
        </authorList>
    </citation>
    <scope>NUCLEOTIDE SEQUENCE [LARGE SCALE GENOMIC DNA]</scope>
    <source>
        <strain evidence="2">JCA_2017</strain>
    </source>
</reference>
<gene>
    <name evidence="2" type="ORF">CR513_38439</name>
</gene>
<dbReference type="AlphaFoldDB" id="A0A371FRP1"/>
<dbReference type="EMBL" id="QJKJ01008062">
    <property type="protein sequence ID" value="RDX80932.1"/>
    <property type="molecule type" value="Genomic_DNA"/>
</dbReference>
<accession>A0A371FRP1</accession>
<evidence type="ECO:0000256" key="1">
    <source>
        <dbReference type="SAM" id="MobiDB-lite"/>
    </source>
</evidence>
<keyword evidence="3" id="KW-1185">Reference proteome</keyword>
<dbReference type="InterPro" id="IPR021109">
    <property type="entry name" value="Peptidase_aspartic_dom_sf"/>
</dbReference>
<organism evidence="2 3">
    <name type="scientific">Mucuna pruriens</name>
    <name type="common">Velvet bean</name>
    <name type="synonym">Dolichos pruriens</name>
    <dbReference type="NCBI Taxonomy" id="157652"/>
    <lineage>
        <taxon>Eukaryota</taxon>
        <taxon>Viridiplantae</taxon>
        <taxon>Streptophyta</taxon>
        <taxon>Embryophyta</taxon>
        <taxon>Tracheophyta</taxon>
        <taxon>Spermatophyta</taxon>
        <taxon>Magnoliopsida</taxon>
        <taxon>eudicotyledons</taxon>
        <taxon>Gunneridae</taxon>
        <taxon>Pentapetalae</taxon>
        <taxon>rosids</taxon>
        <taxon>fabids</taxon>
        <taxon>Fabales</taxon>
        <taxon>Fabaceae</taxon>
        <taxon>Papilionoideae</taxon>
        <taxon>50 kb inversion clade</taxon>
        <taxon>NPAAA clade</taxon>
        <taxon>indigoferoid/millettioid clade</taxon>
        <taxon>Phaseoleae</taxon>
        <taxon>Mucuna</taxon>
    </lineage>
</organism>
<dbReference type="PANTHER" id="PTHR33067:SF9">
    <property type="entry name" value="RNA-DIRECTED DNA POLYMERASE"/>
    <property type="match status" value="1"/>
</dbReference>
<name>A0A371FRP1_MUCPR</name>
<protein>
    <recommendedName>
        <fullName evidence="4">Reverse transcriptase domain-containing protein</fullName>
    </recommendedName>
</protein>
<evidence type="ECO:0000313" key="2">
    <source>
        <dbReference type="EMBL" id="RDX80932.1"/>
    </source>
</evidence>
<evidence type="ECO:0008006" key="4">
    <source>
        <dbReference type="Google" id="ProtNLM"/>
    </source>
</evidence>
<comment type="caution">
    <text evidence="2">The sequence shown here is derived from an EMBL/GenBank/DDBJ whole genome shotgun (WGS) entry which is preliminary data.</text>
</comment>
<sequence>MTKKVERLKSSGGSNLHHGHPYDPMEKKVAPPKDENPTKEIIVDVTNKGKDVGTSNQVSIPSLKRIKDEKKDKDFSRFLEVFRKLHIHIPIIKVITHMPYDAKFLKIEILEEYEVVNLTKECYIIVLKKFPLNLRIKGNSHFEKALCDLGASINLMLYFLANKTISHPLNIAEDILVKVREFIFLIDFVIIDMEEKDEVPIILGQPFLATRKVIIDVESSSDPLYDLDLEIEITLCRLRKVRNIVVSSSINSSSVSISDNGNFVTNNSDSFEYSIANNFAEPEQMENNDRTLKELATPDVVYQPLCIQYPQLEPTQTYELKSSLIHLRRPPQALKGISCDLFHNEVARDTEGLYQNEGVCIFLGWGCEGLAISTAGSLQHLGRHETHVFGEVLSSIKNRDYQKKNLWDKETLWRNTLEKHSMNNGKDSTSYVPHYFYEGLMMMDRSMIDAANGGALMDKMLAAARHLISNMANNTQ</sequence>
<dbReference type="Proteomes" id="UP000257109">
    <property type="component" value="Unassembled WGS sequence"/>
</dbReference>
<feature type="compositionally biased region" description="Basic and acidic residues" evidence="1">
    <location>
        <begin position="20"/>
        <end position="39"/>
    </location>
</feature>
<proteinExistence type="predicted"/>